<gene>
    <name evidence="7" type="ORF">RF091_05180</name>
</gene>
<dbReference type="Proteomes" id="UP001234811">
    <property type="component" value="Unassembled WGS sequence"/>
</dbReference>
<keyword evidence="1" id="KW-0678">Repressor</keyword>
<dbReference type="GO" id="GO:0003677">
    <property type="term" value="F:DNA binding"/>
    <property type="evidence" value="ECO:0007669"/>
    <property type="project" value="UniProtKB-KW"/>
</dbReference>
<organism evidence="7 8">
    <name type="scientific">Serratia marcescens</name>
    <dbReference type="NCBI Taxonomy" id="615"/>
    <lineage>
        <taxon>Bacteria</taxon>
        <taxon>Pseudomonadati</taxon>
        <taxon>Pseudomonadota</taxon>
        <taxon>Gammaproteobacteria</taxon>
        <taxon>Enterobacterales</taxon>
        <taxon>Yersiniaceae</taxon>
        <taxon>Serratia</taxon>
    </lineage>
</organism>
<proteinExistence type="predicted"/>
<dbReference type="CDD" id="cd01392">
    <property type="entry name" value="HTH_LacI"/>
    <property type="match status" value="1"/>
</dbReference>
<evidence type="ECO:0000259" key="5">
    <source>
        <dbReference type="PROSITE" id="PS50932"/>
    </source>
</evidence>
<accession>A0ABD5BEL5</accession>
<evidence type="ECO:0000313" key="7">
    <source>
        <dbReference type="EMBL" id="MDQ9554918.1"/>
    </source>
</evidence>
<dbReference type="RefSeq" id="WP_047569851.1">
    <property type="nucleotide sequence ID" value="NZ_CBDHWN010000084.1"/>
</dbReference>
<evidence type="ECO:0000256" key="2">
    <source>
        <dbReference type="ARBA" id="ARBA00023015"/>
    </source>
</evidence>
<dbReference type="SUPFAM" id="SSF53850">
    <property type="entry name" value="Periplasmic binding protein-like II"/>
    <property type="match status" value="1"/>
</dbReference>
<dbReference type="PRINTS" id="PR00036">
    <property type="entry name" value="HTHLACI"/>
</dbReference>
<dbReference type="PROSITE" id="PS50943">
    <property type="entry name" value="HTH_CROC1"/>
    <property type="match status" value="1"/>
</dbReference>
<dbReference type="PANTHER" id="PTHR30146">
    <property type="entry name" value="LACI-RELATED TRANSCRIPTIONAL REPRESSOR"/>
    <property type="match status" value="1"/>
</dbReference>
<dbReference type="SUPFAM" id="SSF53822">
    <property type="entry name" value="Periplasmic binding protein-like I"/>
    <property type="match status" value="1"/>
</dbReference>
<dbReference type="Gene3D" id="1.10.260.40">
    <property type="entry name" value="lambda repressor-like DNA-binding domains"/>
    <property type="match status" value="1"/>
</dbReference>
<sequence>MPTIKDIARLAGVSHGTVSNVLNGRGNVSVKKINAVMDAARQLDYKPNAQARELRAGKGTGIAVVLPDITSERYGSFYTGITQALSLQAEVALYLTDDREQNERRILQMLAAKQYRLVVSVSCLPQAADYYDLLGQDGAEIVFVYRQPEGAERFVSPDFVQAAHDIAQELAVSSASRIGLFCEERRYPYAEQFASALQTRLALLRPESTLTIYSSSQAESYRTAFAFFAAEPFDAIVAMDSEKADDLRAACRLGSELACPALYVLSGGAKGGEDNLHCYQLDAMQLGYGIGDGFLNALPRSMPEQPGTGNKGFDVAAKSLLFQREISRHVLHFASLANPSITALNKLLPGFRRQSGIDVNITTYSYDEMFHLLEEPDQQRDIDIFRVDVAVLAWLAPRLMRPLVTLGDGVASLATRFSGQALEKYIFCGGTAYALPFDPSIQLLFYRRDLLEDPVIKRMFYEQFGDELRVPENFSDFDRVSAFFARLHQPGNRMRPMGACAITGNPRLIATEFLLRYYALSGHLMRDEMGPQLEPVVGCRALEQYIGQFNHVRELPGGWWSESLALFEQDGVAMLNVFMNLFNDVAHSPVAPSLGYAPVPGNVPMLGGGSLGVSRHSRKDRQIAVFFDWLFSREISEQIALLGGNSAHPAIYDNPRIIHSHPWLRLVRAVGYQGVRESSLPDGKGVNLHQIELIIGQGVMKSLDKSMKPIEAINYINSKLRVLQNSTGAP</sequence>
<name>A0ABD5BEL5_SERMA</name>
<dbReference type="SUPFAM" id="SSF47413">
    <property type="entry name" value="lambda repressor-like DNA-binding domains"/>
    <property type="match status" value="1"/>
</dbReference>
<feature type="domain" description="HTH lacI-type" evidence="5">
    <location>
        <begin position="2"/>
        <end position="56"/>
    </location>
</feature>
<dbReference type="InterPro" id="IPR010982">
    <property type="entry name" value="Lambda_DNA-bd_dom_sf"/>
</dbReference>
<evidence type="ECO:0000256" key="3">
    <source>
        <dbReference type="ARBA" id="ARBA00023125"/>
    </source>
</evidence>
<dbReference type="Gene3D" id="3.40.50.2300">
    <property type="match status" value="2"/>
</dbReference>
<keyword evidence="4" id="KW-0804">Transcription</keyword>
<dbReference type="Pfam" id="PF00356">
    <property type="entry name" value="LacI"/>
    <property type="match status" value="1"/>
</dbReference>
<evidence type="ECO:0000256" key="1">
    <source>
        <dbReference type="ARBA" id="ARBA00022491"/>
    </source>
</evidence>
<dbReference type="InterPro" id="IPR001387">
    <property type="entry name" value="Cro/C1-type_HTH"/>
</dbReference>
<dbReference type="EMBL" id="JAVIPQ010000088">
    <property type="protein sequence ID" value="MDQ9554918.1"/>
    <property type="molecule type" value="Genomic_DNA"/>
</dbReference>
<dbReference type="GO" id="GO:0006355">
    <property type="term" value="P:regulation of DNA-templated transcription"/>
    <property type="evidence" value="ECO:0007669"/>
    <property type="project" value="UniProtKB-ARBA"/>
</dbReference>
<dbReference type="InterPro" id="IPR006059">
    <property type="entry name" value="SBP"/>
</dbReference>
<dbReference type="AlphaFoldDB" id="A0ABD5BEL5"/>
<dbReference type="InterPro" id="IPR028082">
    <property type="entry name" value="Peripla_BP_I"/>
</dbReference>
<reference evidence="7 8" key="1">
    <citation type="submission" date="2023-07" db="EMBL/GenBank/DDBJ databases">
        <title>Pathogens genome sequencing project 196.</title>
        <authorList>
            <person name="Cao X."/>
        </authorList>
    </citation>
    <scope>NUCLEOTIDE SEQUENCE [LARGE SCALE GENOMIC DNA]</scope>
    <source>
        <strain evidence="7 8">SM41</strain>
    </source>
</reference>
<dbReference type="InterPro" id="IPR000843">
    <property type="entry name" value="HTH_LacI"/>
</dbReference>
<dbReference type="PROSITE" id="PS00356">
    <property type="entry name" value="HTH_LACI_1"/>
    <property type="match status" value="1"/>
</dbReference>
<feature type="domain" description="HTH cro/C1-type" evidence="6">
    <location>
        <begin position="3"/>
        <end position="39"/>
    </location>
</feature>
<dbReference type="SMART" id="SM00354">
    <property type="entry name" value="HTH_LACI"/>
    <property type="match status" value="1"/>
</dbReference>
<dbReference type="PROSITE" id="PS50932">
    <property type="entry name" value="HTH_LACI_2"/>
    <property type="match status" value="1"/>
</dbReference>
<comment type="caution">
    <text evidence="7">The sequence shown here is derived from an EMBL/GenBank/DDBJ whole genome shotgun (WGS) entry which is preliminary data.</text>
</comment>
<dbReference type="GO" id="GO:0030313">
    <property type="term" value="C:cell envelope"/>
    <property type="evidence" value="ECO:0007669"/>
    <property type="project" value="UniProtKB-ARBA"/>
</dbReference>
<evidence type="ECO:0000256" key="4">
    <source>
        <dbReference type="ARBA" id="ARBA00023163"/>
    </source>
</evidence>
<protein>
    <submittedName>
        <fullName evidence="7">LacI family DNA-binding transcriptional regulator</fullName>
    </submittedName>
</protein>
<dbReference type="Pfam" id="PF13416">
    <property type="entry name" value="SBP_bac_8"/>
    <property type="match status" value="1"/>
</dbReference>
<keyword evidence="2" id="KW-0805">Transcription regulation</keyword>
<evidence type="ECO:0000313" key="8">
    <source>
        <dbReference type="Proteomes" id="UP001234811"/>
    </source>
</evidence>
<dbReference type="Gene3D" id="3.40.190.10">
    <property type="entry name" value="Periplasmic binding protein-like II"/>
    <property type="match status" value="2"/>
</dbReference>
<dbReference type="PANTHER" id="PTHR30146:SF148">
    <property type="entry name" value="HTH-TYPE TRANSCRIPTIONAL REPRESSOR PURR-RELATED"/>
    <property type="match status" value="1"/>
</dbReference>
<keyword evidence="3 7" id="KW-0238">DNA-binding</keyword>
<evidence type="ECO:0000259" key="6">
    <source>
        <dbReference type="PROSITE" id="PS50943"/>
    </source>
</evidence>